<dbReference type="EMBL" id="BABT02000220">
    <property type="protein sequence ID" value="GAA99470.1"/>
    <property type="molecule type" value="Genomic_DNA"/>
</dbReference>
<dbReference type="eggNOG" id="ENOG502SA7X">
    <property type="taxonomic scope" value="Eukaryota"/>
</dbReference>
<dbReference type="OrthoDB" id="439993at2759"/>
<gene>
    <name evidence="5" type="primary">Mo06169</name>
    <name evidence="5" type="ORF">E5Q_06169</name>
</gene>
<dbReference type="InterPro" id="IPR014886">
    <property type="entry name" value="La_xRRM"/>
</dbReference>
<dbReference type="InterPro" id="IPR012677">
    <property type="entry name" value="Nucleotide-bd_a/b_plait_sf"/>
</dbReference>
<protein>
    <recommendedName>
        <fullName evidence="4">XRRM domain-containing protein</fullName>
    </recommendedName>
</protein>
<comment type="caution">
    <text evidence="5">The sequence shown here is derived from an EMBL/GenBank/DDBJ whole genome shotgun (WGS) entry which is preliminary data.</text>
</comment>
<dbReference type="Proteomes" id="UP000009131">
    <property type="component" value="Unassembled WGS sequence"/>
</dbReference>
<keyword evidence="1 2" id="KW-0694">RNA-binding</keyword>
<evidence type="ECO:0000313" key="6">
    <source>
        <dbReference type="Proteomes" id="UP000009131"/>
    </source>
</evidence>
<feature type="region of interest" description="Disordered" evidence="3">
    <location>
        <begin position="1"/>
        <end position="46"/>
    </location>
</feature>
<dbReference type="GO" id="GO:0070034">
    <property type="term" value="F:telomerase RNA binding"/>
    <property type="evidence" value="ECO:0007669"/>
    <property type="project" value="InterPro"/>
</dbReference>
<dbReference type="GO" id="GO:1990904">
    <property type="term" value="C:ribonucleoprotein complex"/>
    <property type="evidence" value="ECO:0007669"/>
    <property type="project" value="UniProtKB-UniRule"/>
</dbReference>
<evidence type="ECO:0000259" key="4">
    <source>
        <dbReference type="PROSITE" id="PS51939"/>
    </source>
</evidence>
<dbReference type="SUPFAM" id="SSF54928">
    <property type="entry name" value="RNA-binding domain, RBD"/>
    <property type="match status" value="1"/>
</dbReference>
<dbReference type="STRING" id="764103.G7EA01"/>
<reference evidence="5 6" key="2">
    <citation type="journal article" date="2012" name="Open Biol.">
        <title>Characteristics of nucleosomes and linker DNA regions on the genome of the basidiomycete Mixia osmundae revealed by mono- and dinucleosome mapping.</title>
        <authorList>
            <person name="Nishida H."/>
            <person name="Kondo S."/>
            <person name="Matsumoto T."/>
            <person name="Suzuki Y."/>
            <person name="Yoshikawa H."/>
            <person name="Taylor T.D."/>
            <person name="Sugiyama J."/>
        </authorList>
    </citation>
    <scope>NUCLEOTIDE SEQUENCE [LARGE SCALE GENOMIC DNA]</scope>
    <source>
        <strain evidence="6">CBS 9802 / IAM 14324 / JCM 22182 / KY 12970</strain>
    </source>
</reference>
<dbReference type="InterPro" id="IPR035979">
    <property type="entry name" value="RBD_domain_sf"/>
</dbReference>
<feature type="compositionally biased region" description="Basic residues" evidence="3">
    <location>
        <begin position="1"/>
        <end position="12"/>
    </location>
</feature>
<dbReference type="GO" id="GO:1904868">
    <property type="term" value="P:telomerase catalytic core complex assembly"/>
    <property type="evidence" value="ECO:0007669"/>
    <property type="project" value="InterPro"/>
</dbReference>
<sequence length="504" mass="56671">MLQLRSIKRSRTASHCDEAIKRKKEGTGEPSLSPSIDEDGPMSIADREHLPTHGEEIKNIARLRQLAVAAQECFTDWFLGHRYPPAADLLGPDGSLALGDIVTLLKLERFEVTRGELVQALQLQSESGLIFDEMASRIRSTRAPNVDMVRRISTKNWNKRMLYVEKLPPRAYLLDGLRVPMAEIDHLNLRNYLGNLFSCSIDVLRLPMLDQADDSAATPGPHQLDSFPFGGGDFKGFCFVVLSTVEAAEQALSRWPWRTDLAQPNEGPLMADTSLPSEWTRTTPNHGFAAGTGPTQHAHSSGLRVLSFQKWVQLKSEYMRYYNDIISLESNRRPYTEHGRGRRRSDGFDHGSDERTRRASREDAEQGWHKKESMATRWEHEELPEAPKHPLGCLLFVDGIHPNSKHTVLKSLFGKLVERDGAVRYVDYVPGTTECYVRFSSTEVAEAAVHALKATLRTQDDGDDDEPEEYCDGAADEGYGSPYLIARLLDGTAEALYWQARGHR</sequence>
<dbReference type="InterPro" id="IPR045537">
    <property type="entry name" value="Lar7_xRRM"/>
</dbReference>
<keyword evidence="6" id="KW-1185">Reference proteome</keyword>
<name>G7EA01_MIXOS</name>
<feature type="domain" description="XRRM" evidence="4">
    <location>
        <begin position="388"/>
        <end position="504"/>
    </location>
</feature>
<evidence type="ECO:0000256" key="1">
    <source>
        <dbReference type="ARBA" id="ARBA00022884"/>
    </source>
</evidence>
<accession>G7EA01</accession>
<dbReference type="PROSITE" id="PS51939">
    <property type="entry name" value="XRRM"/>
    <property type="match status" value="1"/>
</dbReference>
<organism evidence="5 6">
    <name type="scientific">Mixia osmundae (strain CBS 9802 / IAM 14324 / JCM 22182 / KY 12970)</name>
    <dbReference type="NCBI Taxonomy" id="764103"/>
    <lineage>
        <taxon>Eukaryota</taxon>
        <taxon>Fungi</taxon>
        <taxon>Dikarya</taxon>
        <taxon>Basidiomycota</taxon>
        <taxon>Pucciniomycotina</taxon>
        <taxon>Mixiomycetes</taxon>
        <taxon>Mixiales</taxon>
        <taxon>Mixiaceae</taxon>
        <taxon>Mixia</taxon>
    </lineage>
</organism>
<dbReference type="Gene3D" id="3.30.70.330">
    <property type="match status" value="1"/>
</dbReference>
<dbReference type="InParanoid" id="G7EA01"/>
<dbReference type="HOGENOM" id="CLU_540886_0_0_1"/>
<evidence type="ECO:0000256" key="2">
    <source>
        <dbReference type="PROSITE-ProRule" id="PRU01288"/>
    </source>
</evidence>
<proteinExistence type="predicted"/>
<feature type="region of interest" description="Disordered" evidence="3">
    <location>
        <begin position="334"/>
        <end position="375"/>
    </location>
</feature>
<evidence type="ECO:0000256" key="3">
    <source>
        <dbReference type="SAM" id="MobiDB-lite"/>
    </source>
</evidence>
<dbReference type="AlphaFoldDB" id="G7EA01"/>
<reference evidence="5 6" key="1">
    <citation type="journal article" date="2011" name="J. Gen. Appl. Microbiol.">
        <title>Draft genome sequencing of the enigmatic basidiomycete Mixia osmundae.</title>
        <authorList>
            <person name="Nishida H."/>
            <person name="Nagatsuka Y."/>
            <person name="Sugiyama J."/>
        </authorList>
    </citation>
    <scope>NUCLEOTIDE SEQUENCE [LARGE SCALE GENOMIC DNA]</scope>
    <source>
        <strain evidence="6">CBS 9802 / IAM 14324 / JCM 22182 / KY 12970</strain>
    </source>
</reference>
<dbReference type="Pfam" id="PF19977">
    <property type="entry name" value="xRRM"/>
    <property type="match status" value="1"/>
</dbReference>
<dbReference type="RefSeq" id="XP_014568700.1">
    <property type="nucleotide sequence ID" value="XM_014713214.1"/>
</dbReference>
<evidence type="ECO:0000313" key="5">
    <source>
        <dbReference type="EMBL" id="GAA99470.1"/>
    </source>
</evidence>